<proteinExistence type="predicted"/>
<reference evidence="2 3" key="1">
    <citation type="submission" date="2023-05" db="EMBL/GenBank/DDBJ databases">
        <title>Novel species of genus Flectobacillus isolated from stream in China.</title>
        <authorList>
            <person name="Lu H."/>
        </authorList>
    </citation>
    <scope>NUCLEOTIDE SEQUENCE [LARGE SCALE GENOMIC DNA]</scope>
    <source>
        <strain evidence="2 3">KCTC 42575</strain>
    </source>
</reference>
<feature type="signal peptide" evidence="1">
    <location>
        <begin position="1"/>
        <end position="19"/>
    </location>
</feature>
<evidence type="ECO:0000256" key="1">
    <source>
        <dbReference type="SAM" id="SignalP"/>
    </source>
</evidence>
<dbReference type="PROSITE" id="PS51257">
    <property type="entry name" value="PROKAR_LIPOPROTEIN"/>
    <property type="match status" value="1"/>
</dbReference>
<name>A0ABT6Y899_9BACT</name>
<dbReference type="EMBL" id="JASHIF010000009">
    <property type="protein sequence ID" value="MDI9859803.1"/>
    <property type="molecule type" value="Genomic_DNA"/>
</dbReference>
<organism evidence="2 3">
    <name type="scientific">Flectobacillus roseus</name>
    <dbReference type="NCBI Taxonomy" id="502259"/>
    <lineage>
        <taxon>Bacteria</taxon>
        <taxon>Pseudomonadati</taxon>
        <taxon>Bacteroidota</taxon>
        <taxon>Cytophagia</taxon>
        <taxon>Cytophagales</taxon>
        <taxon>Flectobacillaceae</taxon>
        <taxon>Flectobacillus</taxon>
    </lineage>
</organism>
<protein>
    <submittedName>
        <fullName evidence="2">DUF4403 family protein</fullName>
    </submittedName>
</protein>
<dbReference type="Pfam" id="PF14356">
    <property type="entry name" value="DUF4403"/>
    <property type="match status" value="1"/>
</dbReference>
<evidence type="ECO:0000313" key="3">
    <source>
        <dbReference type="Proteomes" id="UP001236507"/>
    </source>
</evidence>
<accession>A0ABT6Y899</accession>
<gene>
    <name evidence="2" type="ORF">QM524_11340</name>
</gene>
<keyword evidence="1" id="KW-0732">Signal</keyword>
<sequence>MKKLIAAFALGALILQGCASSNNTGASTANPTAPTESYNVKGKQVERYLSTLGIPFEITMADVSRQINTNVKDLVFEDNSMDDNNYDNFMCKVWKREDITVTAQNETFNLTVPLKVWVKVGYKVMGMQLPAQELQFDFNVKFGSKFSINPNWEANVQSFPMGYDWVKKPTIRIAGYDINVTSLVEKALTSKQGTILKALDDAVRKNVDIKKYVVQAWNTSMQPYLLSDKYRTWLKVNPVELQMTPLVTTGNSIKSTIAIKAYTETVTGAKPTVQPVTSVPDLKVVQQIPEDFQVGIIAEIPFSEAARLTADTLVGQNFSFKEGKYNVGVTALDIYGSNEKVVIKAGLKGSVNGNIYYKGIPTYNPETKSVYLDHFDYDLETKNLLHRTASWIFQGKFTSVMKNAMTFQIGGQVDDMKKQIQANLNKQVSKGISLNGNITDLNPDKVYLTPNSIVAVIFAKGKLNLKVDGL</sequence>
<comment type="caution">
    <text evidence="2">The sequence shown here is derived from an EMBL/GenBank/DDBJ whole genome shotgun (WGS) entry which is preliminary data.</text>
</comment>
<evidence type="ECO:0000313" key="2">
    <source>
        <dbReference type="EMBL" id="MDI9859803.1"/>
    </source>
</evidence>
<feature type="chain" id="PRO_5045486768" evidence="1">
    <location>
        <begin position="20"/>
        <end position="470"/>
    </location>
</feature>
<keyword evidence="3" id="KW-1185">Reference proteome</keyword>
<dbReference type="Proteomes" id="UP001236507">
    <property type="component" value="Unassembled WGS sequence"/>
</dbReference>
<dbReference type="InterPro" id="IPR025515">
    <property type="entry name" value="DUF4403"/>
</dbReference>
<dbReference type="RefSeq" id="WP_283344672.1">
    <property type="nucleotide sequence ID" value="NZ_JASHIF010000009.1"/>
</dbReference>